<evidence type="ECO:0000259" key="8">
    <source>
        <dbReference type="Pfam" id="PF20239"/>
    </source>
</evidence>
<dbReference type="PANTHER" id="PTHR47756:SF2">
    <property type="entry name" value="BLL6612 PROTEIN"/>
    <property type="match status" value="1"/>
</dbReference>
<evidence type="ECO:0000256" key="4">
    <source>
        <dbReference type="ARBA" id="ARBA00023163"/>
    </source>
</evidence>
<dbReference type="Pfam" id="PF20239">
    <property type="entry name" value="DUF6596"/>
    <property type="match status" value="1"/>
</dbReference>
<dbReference type="SUPFAM" id="SSF88946">
    <property type="entry name" value="Sigma2 domain of RNA polymerase sigma factors"/>
    <property type="match status" value="1"/>
</dbReference>
<dbReference type="SUPFAM" id="SSF88659">
    <property type="entry name" value="Sigma3 and sigma4 domains of RNA polymerase sigma factors"/>
    <property type="match status" value="1"/>
</dbReference>
<protein>
    <submittedName>
        <fullName evidence="9">Sigma-70 family RNA polymerase sigma factor</fullName>
    </submittedName>
</protein>
<dbReference type="EMBL" id="SOHE01000006">
    <property type="protein sequence ID" value="TFD55520.1"/>
    <property type="molecule type" value="Genomic_DNA"/>
</dbReference>
<feature type="domain" description="RNA polymerase sigma factor 70 region 4 type 2" evidence="7">
    <location>
        <begin position="142"/>
        <end position="192"/>
    </location>
</feature>
<dbReference type="InterPro" id="IPR013324">
    <property type="entry name" value="RNA_pol_sigma_r3/r4-like"/>
</dbReference>
<dbReference type="Pfam" id="PF08281">
    <property type="entry name" value="Sigma70_r4_2"/>
    <property type="match status" value="1"/>
</dbReference>
<evidence type="ECO:0000256" key="1">
    <source>
        <dbReference type="ARBA" id="ARBA00010641"/>
    </source>
</evidence>
<dbReference type="InterPro" id="IPR036388">
    <property type="entry name" value="WH-like_DNA-bd_sf"/>
</dbReference>
<dbReference type="PANTHER" id="PTHR47756">
    <property type="entry name" value="BLL6612 PROTEIN-RELATED"/>
    <property type="match status" value="1"/>
</dbReference>
<keyword evidence="10" id="KW-1185">Reference proteome</keyword>
<dbReference type="InterPro" id="IPR046531">
    <property type="entry name" value="DUF6596"/>
</dbReference>
<dbReference type="InterPro" id="IPR013325">
    <property type="entry name" value="RNA_pol_sigma_r2"/>
</dbReference>
<dbReference type="InterPro" id="IPR013249">
    <property type="entry name" value="RNA_pol_sigma70_r4_t2"/>
</dbReference>
<dbReference type="Gene3D" id="1.10.1740.10">
    <property type="match status" value="1"/>
</dbReference>
<feature type="domain" description="RNA polymerase sigma-70 region 2" evidence="6">
    <location>
        <begin position="44"/>
        <end position="108"/>
    </location>
</feature>
<evidence type="ECO:0000313" key="10">
    <source>
        <dbReference type="Proteomes" id="UP000297447"/>
    </source>
</evidence>
<dbReference type="GO" id="GO:0003677">
    <property type="term" value="F:DNA binding"/>
    <property type="evidence" value="ECO:0007669"/>
    <property type="project" value="InterPro"/>
</dbReference>
<gene>
    <name evidence="9" type="ORF">E3T55_00815</name>
</gene>
<organism evidence="9 10">
    <name type="scientific">Cryobacterium frigoriphilum</name>
    <dbReference type="NCBI Taxonomy" id="1259150"/>
    <lineage>
        <taxon>Bacteria</taxon>
        <taxon>Bacillati</taxon>
        <taxon>Actinomycetota</taxon>
        <taxon>Actinomycetes</taxon>
        <taxon>Micrococcales</taxon>
        <taxon>Microbacteriaceae</taxon>
        <taxon>Cryobacterium</taxon>
    </lineage>
</organism>
<reference evidence="9 10" key="1">
    <citation type="submission" date="2019-03" db="EMBL/GenBank/DDBJ databases">
        <title>Genomics of glacier-inhabiting Cryobacterium strains.</title>
        <authorList>
            <person name="Liu Q."/>
            <person name="Xin Y.-H."/>
        </authorList>
    </citation>
    <scope>NUCLEOTIDE SEQUENCE [LARGE SCALE GENOMIC DNA]</scope>
    <source>
        <strain evidence="9 10">Hh14</strain>
    </source>
</reference>
<dbReference type="GO" id="GO:0006352">
    <property type="term" value="P:DNA-templated transcription initiation"/>
    <property type="evidence" value="ECO:0007669"/>
    <property type="project" value="InterPro"/>
</dbReference>
<dbReference type="Proteomes" id="UP000297447">
    <property type="component" value="Unassembled WGS sequence"/>
</dbReference>
<dbReference type="GO" id="GO:0016987">
    <property type="term" value="F:sigma factor activity"/>
    <property type="evidence" value="ECO:0007669"/>
    <property type="project" value="UniProtKB-KW"/>
</dbReference>
<dbReference type="AlphaFoldDB" id="A0A4R9ACI0"/>
<evidence type="ECO:0000256" key="2">
    <source>
        <dbReference type="ARBA" id="ARBA00023015"/>
    </source>
</evidence>
<dbReference type="OrthoDB" id="9780299at2"/>
<proteinExistence type="inferred from homology"/>
<comment type="caution">
    <text evidence="9">The sequence shown here is derived from an EMBL/GenBank/DDBJ whole genome shotgun (WGS) entry which is preliminary data.</text>
</comment>
<evidence type="ECO:0000259" key="6">
    <source>
        <dbReference type="Pfam" id="PF04542"/>
    </source>
</evidence>
<accession>A0A4R9ACI0</accession>
<feature type="region of interest" description="Disordered" evidence="5">
    <location>
        <begin position="1"/>
        <end position="37"/>
    </location>
</feature>
<evidence type="ECO:0000256" key="5">
    <source>
        <dbReference type="SAM" id="MobiDB-lite"/>
    </source>
</evidence>
<keyword evidence="3" id="KW-0731">Sigma factor</keyword>
<dbReference type="Gene3D" id="1.10.10.10">
    <property type="entry name" value="Winged helix-like DNA-binding domain superfamily/Winged helix DNA-binding domain"/>
    <property type="match status" value="1"/>
</dbReference>
<evidence type="ECO:0000256" key="3">
    <source>
        <dbReference type="ARBA" id="ARBA00023082"/>
    </source>
</evidence>
<name>A0A4R9ACI0_9MICO</name>
<keyword evidence="4" id="KW-0804">Transcription</keyword>
<dbReference type="InterPro" id="IPR007627">
    <property type="entry name" value="RNA_pol_sigma70_r2"/>
</dbReference>
<evidence type="ECO:0000313" key="9">
    <source>
        <dbReference type="EMBL" id="TFD55520.1"/>
    </source>
</evidence>
<keyword evidence="2" id="KW-0805">Transcription regulation</keyword>
<feature type="domain" description="DUF6596" evidence="8">
    <location>
        <begin position="211"/>
        <end position="311"/>
    </location>
</feature>
<dbReference type="Pfam" id="PF04542">
    <property type="entry name" value="Sigma70_r2"/>
    <property type="match status" value="1"/>
</dbReference>
<evidence type="ECO:0000259" key="7">
    <source>
        <dbReference type="Pfam" id="PF08281"/>
    </source>
</evidence>
<dbReference type="InterPro" id="IPR014284">
    <property type="entry name" value="RNA_pol_sigma-70_dom"/>
</dbReference>
<dbReference type="NCBIfam" id="TIGR02937">
    <property type="entry name" value="sigma70-ECF"/>
    <property type="match status" value="1"/>
</dbReference>
<comment type="similarity">
    <text evidence="1">Belongs to the sigma-70 factor family. ECF subfamily.</text>
</comment>
<feature type="compositionally biased region" description="Basic residues" evidence="5">
    <location>
        <begin position="1"/>
        <end position="15"/>
    </location>
</feature>
<sequence>MPTRRPRVRKRARHRSPPDVSAAGADPARAPHLDEPTGLAEVLRRERRQVLASLTRLTGNLDVAEDAVQEASIIALATWPRTGLPPNPRAWLIVAAKRRAIDELRREATRPGKEREAITLALQCAPDDFSVGVLRDDQLRLIFTCCHPALAPEAQVALSLRVLCGLSVAEVARLLLVPEATMAKRLTRARGKIAAAGIRYRVPDAADLPERMRLVATSVFLLFTEGYASRSAGLHERRQLAEEAVRLGRLLVALLPGEAVLEGLLATMLLQHSRRDARFDEAGDIVLLADQDRARWDRALAAEGVTRAAEAIRLSSVVPERFAVVAAIAACHALAADASATDWSAIVAWYDVLVVLDASPVVLLNRAAAVAETGQTVLALEQVEALTGLEGYFWWHASRAELLRRLGRPREASAAAAVAAGLTESAAQRRLLARRYP</sequence>